<comment type="caution">
    <text evidence="1">The sequence shown here is derived from an EMBL/GenBank/DDBJ whole genome shotgun (WGS) entry which is preliminary data.</text>
</comment>
<proteinExistence type="predicted"/>
<evidence type="ECO:0000313" key="2">
    <source>
        <dbReference type="Proteomes" id="UP001159363"/>
    </source>
</evidence>
<evidence type="ECO:0000313" key="1">
    <source>
        <dbReference type="EMBL" id="KAJ8867479.1"/>
    </source>
</evidence>
<protein>
    <submittedName>
        <fullName evidence="1">Uncharacterized protein</fullName>
    </submittedName>
</protein>
<organism evidence="1 2">
    <name type="scientific">Dryococelus australis</name>
    <dbReference type="NCBI Taxonomy" id="614101"/>
    <lineage>
        <taxon>Eukaryota</taxon>
        <taxon>Metazoa</taxon>
        <taxon>Ecdysozoa</taxon>
        <taxon>Arthropoda</taxon>
        <taxon>Hexapoda</taxon>
        <taxon>Insecta</taxon>
        <taxon>Pterygota</taxon>
        <taxon>Neoptera</taxon>
        <taxon>Polyneoptera</taxon>
        <taxon>Phasmatodea</taxon>
        <taxon>Verophasmatodea</taxon>
        <taxon>Anareolatae</taxon>
        <taxon>Phasmatidae</taxon>
        <taxon>Eurycanthinae</taxon>
        <taxon>Dryococelus</taxon>
    </lineage>
</organism>
<reference evidence="1 2" key="1">
    <citation type="submission" date="2023-02" db="EMBL/GenBank/DDBJ databases">
        <title>LHISI_Scaffold_Assembly.</title>
        <authorList>
            <person name="Stuart O.P."/>
            <person name="Cleave R."/>
            <person name="Magrath M.J.L."/>
            <person name="Mikheyev A.S."/>
        </authorList>
    </citation>
    <scope>NUCLEOTIDE SEQUENCE [LARGE SCALE GENOMIC DNA]</scope>
    <source>
        <strain evidence="1">Daus_M_001</strain>
        <tissue evidence="1">Leg muscle</tissue>
    </source>
</reference>
<keyword evidence="2" id="KW-1185">Reference proteome</keyword>
<dbReference type="EMBL" id="JARBHB010000015">
    <property type="protein sequence ID" value="KAJ8867479.1"/>
    <property type="molecule type" value="Genomic_DNA"/>
</dbReference>
<dbReference type="Proteomes" id="UP001159363">
    <property type="component" value="Chromosome 14"/>
</dbReference>
<gene>
    <name evidence="1" type="ORF">PR048_031281</name>
</gene>
<name>A0ABQ9G8W6_9NEOP</name>
<accession>A0ABQ9G8W6</accession>
<sequence>MLHDKSDRARARERRRVRKITLSHFLHRDSLLNPRFFQNLTQQMWYGNWNLLPLYVECAFNPSVRVFKRSQALTTVMSLLTGRMVQQDLTEEQKNCLLNVENAIMQHSLQVSVI</sequence>